<dbReference type="EMBL" id="CAJNDS010002084">
    <property type="protein sequence ID" value="CAE7316115.1"/>
    <property type="molecule type" value="Genomic_DNA"/>
</dbReference>
<dbReference type="SUPFAM" id="SSF53474">
    <property type="entry name" value="alpha/beta-Hydrolases"/>
    <property type="match status" value="1"/>
</dbReference>
<name>A0A812NDY4_9DINO</name>
<accession>A0A812NDY4</accession>
<feature type="region of interest" description="Disordered" evidence="1">
    <location>
        <begin position="122"/>
        <end position="145"/>
    </location>
</feature>
<feature type="compositionally biased region" description="Polar residues" evidence="1">
    <location>
        <begin position="11"/>
        <end position="22"/>
    </location>
</feature>
<dbReference type="InterPro" id="IPR029058">
    <property type="entry name" value="AB_hydrolase_fold"/>
</dbReference>
<feature type="region of interest" description="Disordered" evidence="1">
    <location>
        <begin position="43"/>
        <end position="72"/>
    </location>
</feature>
<sequence>MLSCQHRPKQSKTTTRSLQASPTICPKHEEPRRFCDWRRACAQERSDWTPSDPSSALYEQRARDHGKSTISKAKVKVVLHKEHLKGSKDKNSKNNNDANIQALQPVQYERDEVHQVLAKEGVHAQPSQPARGPPPPGPPAQDGQVLRAGTTYGAAVPLQPFQSSESSHSAQSIFLALLAMASGVAIVICYFGQDTMDGAAQVELSETYTAGKLFRAYGYRPSAEGREVGQVRQVGQGWPLAVFLHGTRRAHDDAFGAEAARYLAQNGFVALSVEYANEAYPGGCDEFDARSRQVAEGLRHFCSRPDLGINCALGVAVLGFSLGGQIALKLRNFNANVSAALSIAGSILFEGQCLMSHDFVLERSKRRITVGSDDRHYGSLVKCVGSSGYDCGSNHCIQPDGSGFYMVTEDEIGRSPHHNYYIDPLTQGMAQDFKSSEAPWGFAACVRWLVGASSAQCTQ</sequence>
<evidence type="ECO:0000313" key="2">
    <source>
        <dbReference type="EMBL" id="CAE7316115.1"/>
    </source>
</evidence>
<proteinExistence type="predicted"/>
<gene>
    <name evidence="2" type="ORF">SNAT2548_LOCUS16586</name>
</gene>
<organism evidence="2 3">
    <name type="scientific">Symbiodinium natans</name>
    <dbReference type="NCBI Taxonomy" id="878477"/>
    <lineage>
        <taxon>Eukaryota</taxon>
        <taxon>Sar</taxon>
        <taxon>Alveolata</taxon>
        <taxon>Dinophyceae</taxon>
        <taxon>Suessiales</taxon>
        <taxon>Symbiodiniaceae</taxon>
        <taxon>Symbiodinium</taxon>
    </lineage>
</organism>
<evidence type="ECO:0000313" key="3">
    <source>
        <dbReference type="Proteomes" id="UP000604046"/>
    </source>
</evidence>
<protein>
    <submittedName>
        <fullName evidence="2">Uncharacterized protein</fullName>
    </submittedName>
</protein>
<evidence type="ECO:0000256" key="1">
    <source>
        <dbReference type="SAM" id="MobiDB-lite"/>
    </source>
</evidence>
<reference evidence="2" key="1">
    <citation type="submission" date="2021-02" db="EMBL/GenBank/DDBJ databases">
        <authorList>
            <person name="Dougan E. K."/>
            <person name="Rhodes N."/>
            <person name="Thang M."/>
            <person name="Chan C."/>
        </authorList>
    </citation>
    <scope>NUCLEOTIDE SEQUENCE</scope>
</reference>
<feature type="compositionally biased region" description="Basic residues" evidence="1">
    <location>
        <begin position="1"/>
        <end position="10"/>
    </location>
</feature>
<feature type="region of interest" description="Disordered" evidence="1">
    <location>
        <begin position="1"/>
        <end position="29"/>
    </location>
</feature>
<dbReference type="Proteomes" id="UP000604046">
    <property type="component" value="Unassembled WGS sequence"/>
</dbReference>
<keyword evidence="3" id="KW-1185">Reference proteome</keyword>
<dbReference type="AlphaFoldDB" id="A0A812NDY4"/>
<comment type="caution">
    <text evidence="2">The sequence shown here is derived from an EMBL/GenBank/DDBJ whole genome shotgun (WGS) entry which is preliminary data.</text>
</comment>
<dbReference type="Gene3D" id="3.40.50.1820">
    <property type="entry name" value="alpha/beta hydrolase"/>
    <property type="match status" value="1"/>
</dbReference>
<dbReference type="OrthoDB" id="424389at2759"/>